<dbReference type="GeneID" id="25567367"/>
<evidence type="ECO:0000313" key="3">
    <source>
        <dbReference type="Proteomes" id="UP000054408"/>
    </source>
</evidence>
<feature type="compositionally biased region" description="Basic residues" evidence="1">
    <location>
        <begin position="476"/>
        <end position="488"/>
    </location>
</feature>
<feature type="region of interest" description="Disordered" evidence="1">
    <location>
        <begin position="476"/>
        <end position="530"/>
    </location>
</feature>
<dbReference type="OrthoDB" id="298589at2759"/>
<dbReference type="eggNOG" id="ENOG502QWT8">
    <property type="taxonomic scope" value="Eukaryota"/>
</dbReference>
<dbReference type="Proteomes" id="UP000054408">
    <property type="component" value="Unassembled WGS sequence"/>
</dbReference>
<organism evidence="2 3">
    <name type="scientific">Thecamonas trahens ATCC 50062</name>
    <dbReference type="NCBI Taxonomy" id="461836"/>
    <lineage>
        <taxon>Eukaryota</taxon>
        <taxon>Apusozoa</taxon>
        <taxon>Apusomonadida</taxon>
        <taxon>Apusomonadidae</taxon>
        <taxon>Thecamonas</taxon>
    </lineage>
</organism>
<dbReference type="OMA" id="YITTRIC"/>
<dbReference type="EMBL" id="GL349480">
    <property type="protein sequence ID" value="KNC53259.1"/>
    <property type="molecule type" value="Genomic_DNA"/>
</dbReference>
<evidence type="ECO:0000256" key="1">
    <source>
        <dbReference type="SAM" id="MobiDB-lite"/>
    </source>
</evidence>
<proteinExistence type="predicted"/>
<sequence length="678" mass="74130">MVSRLDIGRHPLDYGSDAGHVDNLFFYLWAKNPVTGDVPPGVLLPHTAVFRRSKLHSWFFSSRKPPHHILRKRASESTIGNLVEVLVSAHRAGTSRSGIVAYIVTTEEGVTGDPFTYVEYLDKQAVLDLASGRRALPRSGFLQAFVEPKHGFNSTLRCFLRPGSFTVERRDSVHKIGERRIPFDARGATHEGQVHNSIPVPFSNSTFIRHLRAICLGIVRHVHATSPQQYSISSMAVNLKRNTKDQFVFLYASSVVVESRMNKIGLPDDIWSVALSLRGSSSLVGQRLTAAASRQRASAKGSFTASAMLARKRKSDLSACPGCGSHMPASLMYPVTYKAVIAHFDLYPSAYADSDASFRRTVTSLNASTVSRVASGTTSLLTRLDKPAVKANSPKANNSSVPPLLKRVMSTRMSDTEFALHRSNPAFLARSLAVCEACCLDITESAMRHLGKVPQPYVMDMAARRRDVIHGLVVKTRSRHSAHKRRTAAVRDRRTTSHSLSTKPPPRRRRQARSLTPIARDASSPQHYYQDITDEFSRREASRRSENAAARKLTRIMLLAEHNTTDSDEDDVASGGSDSPDSTAARLLRRLNSTNLHPSLVDLDTSSSSATLALRTSNSPDSPSKLPASSDPVPTVIPSRIRSGRRPSLAQLVVPVNLSTPASSSSSSSSSSSASRDP</sequence>
<dbReference type="AlphaFoldDB" id="A0A0L0DLR4"/>
<name>A0A0L0DLR4_THETB</name>
<keyword evidence="3" id="KW-1185">Reference proteome</keyword>
<feature type="region of interest" description="Disordered" evidence="1">
    <location>
        <begin position="561"/>
        <end position="583"/>
    </location>
</feature>
<reference evidence="2 3" key="1">
    <citation type="submission" date="2010-05" db="EMBL/GenBank/DDBJ databases">
        <title>The Genome Sequence of Thecamonas trahens ATCC 50062.</title>
        <authorList>
            <consortium name="The Broad Institute Genome Sequencing Platform"/>
            <person name="Russ C."/>
            <person name="Cuomo C."/>
            <person name="Shea T."/>
            <person name="Young S.K."/>
            <person name="Zeng Q."/>
            <person name="Koehrsen M."/>
            <person name="Haas B."/>
            <person name="Borodovsky M."/>
            <person name="Guigo R."/>
            <person name="Alvarado L."/>
            <person name="Berlin A."/>
            <person name="Bochicchio J."/>
            <person name="Borenstein D."/>
            <person name="Chapman S."/>
            <person name="Chen Z."/>
            <person name="Freedman E."/>
            <person name="Gellesch M."/>
            <person name="Goldberg J."/>
            <person name="Griggs A."/>
            <person name="Gujja S."/>
            <person name="Heilman E."/>
            <person name="Heiman D."/>
            <person name="Hepburn T."/>
            <person name="Howarth C."/>
            <person name="Jen D."/>
            <person name="Larson L."/>
            <person name="Mehta T."/>
            <person name="Park D."/>
            <person name="Pearson M."/>
            <person name="Roberts A."/>
            <person name="Saif S."/>
            <person name="Shenoy N."/>
            <person name="Sisk P."/>
            <person name="Stolte C."/>
            <person name="Sykes S."/>
            <person name="Thomson T."/>
            <person name="Walk T."/>
            <person name="White J."/>
            <person name="Yandava C."/>
            <person name="Burger G."/>
            <person name="Gray M.W."/>
            <person name="Holland P.W.H."/>
            <person name="King N."/>
            <person name="Lang F.B.F."/>
            <person name="Roger A.J."/>
            <person name="Ruiz-Trillo I."/>
            <person name="Lander E."/>
            <person name="Nusbaum C."/>
        </authorList>
    </citation>
    <scope>NUCLEOTIDE SEQUENCE [LARGE SCALE GENOMIC DNA]</scope>
    <source>
        <strain evidence="2 3">ATCC 50062</strain>
    </source>
</reference>
<accession>A0A0L0DLR4</accession>
<feature type="compositionally biased region" description="Low complexity" evidence="1">
    <location>
        <begin position="662"/>
        <end position="678"/>
    </location>
</feature>
<feature type="region of interest" description="Disordered" evidence="1">
    <location>
        <begin position="612"/>
        <end position="678"/>
    </location>
</feature>
<evidence type="ECO:0000313" key="2">
    <source>
        <dbReference type="EMBL" id="KNC53259.1"/>
    </source>
</evidence>
<gene>
    <name evidence="2" type="ORF">AMSG_08747</name>
</gene>
<protein>
    <submittedName>
        <fullName evidence="2">Uncharacterized protein</fullName>
    </submittedName>
</protein>
<dbReference type="RefSeq" id="XP_013754523.1">
    <property type="nucleotide sequence ID" value="XM_013899069.1"/>
</dbReference>